<feature type="transmembrane region" description="Helical" evidence="1">
    <location>
        <begin position="114"/>
        <end position="133"/>
    </location>
</feature>
<dbReference type="RefSeq" id="XP_023173441.1">
    <property type="nucleotide sequence ID" value="XM_023317673.1"/>
</dbReference>
<dbReference type="Proteomes" id="UP000504633">
    <property type="component" value="Unplaced"/>
</dbReference>
<keyword evidence="1" id="KW-1133">Transmembrane helix</keyword>
<organism evidence="2 4">
    <name type="scientific">Drosophila hydei</name>
    <name type="common">Fruit fly</name>
    <dbReference type="NCBI Taxonomy" id="7224"/>
    <lineage>
        <taxon>Eukaryota</taxon>
        <taxon>Metazoa</taxon>
        <taxon>Ecdysozoa</taxon>
        <taxon>Arthropoda</taxon>
        <taxon>Hexapoda</taxon>
        <taxon>Insecta</taxon>
        <taxon>Pterygota</taxon>
        <taxon>Neoptera</taxon>
        <taxon>Endopterygota</taxon>
        <taxon>Diptera</taxon>
        <taxon>Brachycera</taxon>
        <taxon>Muscomorpha</taxon>
        <taxon>Ephydroidea</taxon>
        <taxon>Drosophilidae</taxon>
        <taxon>Drosophila</taxon>
    </lineage>
</organism>
<keyword evidence="1" id="KW-0472">Membrane</keyword>
<dbReference type="AlphaFoldDB" id="A0A6J1M578"/>
<evidence type="ECO:0000256" key="1">
    <source>
        <dbReference type="SAM" id="Phobius"/>
    </source>
</evidence>
<evidence type="ECO:0000313" key="3">
    <source>
        <dbReference type="RefSeq" id="XP_023173441.1"/>
    </source>
</evidence>
<accession>A0A6J1M578</accession>
<dbReference type="KEGG" id="dhe:111601193"/>
<feature type="transmembrane region" description="Helical" evidence="1">
    <location>
        <begin position="41"/>
        <end position="70"/>
    </location>
</feature>
<evidence type="ECO:0000313" key="2">
    <source>
        <dbReference type="Proteomes" id="UP000504633"/>
    </source>
</evidence>
<keyword evidence="1" id="KW-0812">Transmembrane</keyword>
<proteinExistence type="predicted"/>
<reference evidence="3 4" key="1">
    <citation type="submission" date="2025-04" db="UniProtKB">
        <authorList>
            <consortium name="RefSeq"/>
        </authorList>
    </citation>
    <scope>IDENTIFICATION</scope>
    <source>
        <strain evidence="3 4">15085-1641.00</strain>
        <tissue evidence="3 4">Whole body</tissue>
    </source>
</reference>
<evidence type="ECO:0000313" key="4">
    <source>
        <dbReference type="RefSeq" id="XP_023173442.1"/>
    </source>
</evidence>
<feature type="transmembrane region" description="Helical" evidence="1">
    <location>
        <begin position="140"/>
        <end position="169"/>
    </location>
</feature>
<sequence length="177" mass="19855">METGLKAGDPTLCMPTFASIAIHSAAQNGFGRMKMFYLHNFLFIFGLRFGCRLIGFVEIALYGYGFYYLINTYGFSEMLESMVIITLGTSCLLTILMMISTLQDHESSGIIFTYLMWGIFSTIFLSIFFMILIKTKVISIALFFGIFLGTLISKCYAMLVVLSFLHMIVSSDSEDSA</sequence>
<keyword evidence="2" id="KW-1185">Reference proteome</keyword>
<dbReference type="OrthoDB" id="7823449at2759"/>
<dbReference type="RefSeq" id="XP_023173442.1">
    <property type="nucleotide sequence ID" value="XM_023317674.1"/>
</dbReference>
<gene>
    <name evidence="3 4" type="primary">LOC111601193</name>
</gene>
<name>A0A6J1M578_DROHY</name>
<dbReference type="GeneID" id="111601193"/>
<protein>
    <submittedName>
        <fullName evidence="3 4">Uncharacterized protein LOC111601193 isoform X1</fullName>
    </submittedName>
</protein>
<feature type="transmembrane region" description="Helical" evidence="1">
    <location>
        <begin position="82"/>
        <end position="102"/>
    </location>
</feature>